<evidence type="ECO:0000256" key="5">
    <source>
        <dbReference type="ARBA" id="ARBA00023187"/>
    </source>
</evidence>
<dbReference type="PANTHER" id="PTHR17204:SF5">
    <property type="entry name" value="PRE-MRNA-PROCESSING FACTOR 39"/>
    <property type="match status" value="1"/>
</dbReference>
<dbReference type="PANTHER" id="PTHR17204">
    <property type="entry name" value="PRE-MRNA PROCESSING PROTEIN PRP39-RELATED"/>
    <property type="match status" value="1"/>
</dbReference>
<evidence type="ECO:0000256" key="10">
    <source>
        <dbReference type="SAM" id="MobiDB-lite"/>
    </source>
</evidence>
<dbReference type="GO" id="GO:0008380">
    <property type="term" value="P:RNA splicing"/>
    <property type="evidence" value="ECO:0007669"/>
    <property type="project" value="UniProtKB-KW"/>
</dbReference>
<dbReference type="Proteomes" id="UP001634394">
    <property type="component" value="Unassembled WGS sequence"/>
</dbReference>
<sequence length="631" mass="74533">MEVDAHKEDKVNETKNNQDQKSDEGEKKTETELDKYWQAVRDNPTDFTGWTYLLQYVEQEDQIEAAREAYDAFFGHYPYCYGYWKKYADMEKRHSNLEKSIEVFERGLKAIPLSVDLWLHYINFYTSEYGGTEQALADIRRLYERAIAAAGTDFRSDKLWDSYITWESDQENLVKVTGLYDRLLNIPIQLYSHHFDTFKRHAFKHHPKEILTLDEFLKLRKEVVKKSKSPTTVDDGGDEDRSSGEDVPPGMETEGGMCDSEEVKLLREKIIETREVVFKQNEEEISKRWAYEEGIKRPYFHVKPLERSQLKNWRDYLDFEILTGTHERVVVLFERCMIACALYEDFWLKYAKYMEDHSLEAVRNVYKRACTIHLQKKPYIHMAWAAFEERQGKYDAAWEILANLDKSVKGCVMVAMRRISLERRMGNPTDTENLFQEYVENSIDNHTRAFFSLKFSRYLFKIMGNPEKARQVLNVAIEKDPKNERLYIHLLDLEYQCQPVSVSRALDVFNRMINSDNFSPQTKIKMSQRRLEFLEDFGTSIMELKDCYDEHQKLIKDYHSERKRKNAETSSTESGPTEKRRKSDASHNGSGDTVPTDHNSSSYSAYWSQYPSSTYSYPPQHWPHYNSSYYP</sequence>
<evidence type="ECO:0000256" key="7">
    <source>
        <dbReference type="ARBA" id="ARBA00038019"/>
    </source>
</evidence>
<comment type="caution">
    <text evidence="11">The sequence shown here is derived from an EMBL/GenBank/DDBJ whole genome shotgun (WGS) entry which is preliminary data.</text>
</comment>
<keyword evidence="5" id="KW-0508">mRNA splicing</keyword>
<evidence type="ECO:0000313" key="12">
    <source>
        <dbReference type="Proteomes" id="UP001634394"/>
    </source>
</evidence>
<protein>
    <recommendedName>
        <fullName evidence="8">Pre-mRNA-processing factor 39</fullName>
    </recommendedName>
    <alternativeName>
        <fullName evidence="9">PRP39 homolog</fullName>
    </alternativeName>
</protein>
<evidence type="ECO:0000256" key="6">
    <source>
        <dbReference type="ARBA" id="ARBA00023242"/>
    </source>
</evidence>
<dbReference type="Gene3D" id="1.25.40.10">
    <property type="entry name" value="Tetratricopeptide repeat domain"/>
    <property type="match status" value="2"/>
</dbReference>
<keyword evidence="6" id="KW-0539">Nucleus</keyword>
<dbReference type="FunFam" id="1.25.40.10:FF:000091">
    <property type="entry name" value="Pre-mRNA-processing factor 39"/>
    <property type="match status" value="1"/>
</dbReference>
<evidence type="ECO:0000256" key="1">
    <source>
        <dbReference type="ARBA" id="ARBA00003777"/>
    </source>
</evidence>
<gene>
    <name evidence="11" type="ORF">ACJMK2_035945</name>
</gene>
<dbReference type="AlphaFoldDB" id="A0ABD3WHA5"/>
<comment type="function">
    <text evidence="1">Involved in pre-mRNA splicing.</text>
</comment>
<dbReference type="Pfam" id="PF23241">
    <property type="entry name" value="HAT_PRP39_C"/>
    <property type="match status" value="1"/>
</dbReference>
<comment type="subcellular location">
    <subcellularLocation>
        <location evidence="2">Nucleus</location>
    </subcellularLocation>
</comment>
<evidence type="ECO:0000313" key="11">
    <source>
        <dbReference type="EMBL" id="KAL3872741.1"/>
    </source>
</evidence>
<evidence type="ECO:0000256" key="8">
    <source>
        <dbReference type="ARBA" id="ARBA00067962"/>
    </source>
</evidence>
<reference evidence="11 12" key="1">
    <citation type="submission" date="2024-11" db="EMBL/GenBank/DDBJ databases">
        <title>Chromosome-level genome assembly of the freshwater bivalve Anodonta woodiana.</title>
        <authorList>
            <person name="Chen X."/>
        </authorList>
    </citation>
    <scope>NUCLEOTIDE SEQUENCE [LARGE SCALE GENOMIC DNA]</scope>
    <source>
        <strain evidence="11">MN2024</strain>
        <tissue evidence="11">Gills</tissue>
    </source>
</reference>
<keyword evidence="3" id="KW-0507">mRNA processing</keyword>
<feature type="compositionally biased region" description="Polar residues" evidence="10">
    <location>
        <begin position="586"/>
        <end position="602"/>
    </location>
</feature>
<dbReference type="GO" id="GO:0006397">
    <property type="term" value="P:mRNA processing"/>
    <property type="evidence" value="ECO:0007669"/>
    <property type="project" value="UniProtKB-KW"/>
</dbReference>
<keyword evidence="12" id="KW-1185">Reference proteome</keyword>
<feature type="region of interest" description="Disordered" evidence="10">
    <location>
        <begin position="228"/>
        <end position="255"/>
    </location>
</feature>
<organism evidence="11 12">
    <name type="scientific">Sinanodonta woodiana</name>
    <name type="common">Chinese pond mussel</name>
    <name type="synonym">Anodonta woodiana</name>
    <dbReference type="NCBI Taxonomy" id="1069815"/>
    <lineage>
        <taxon>Eukaryota</taxon>
        <taxon>Metazoa</taxon>
        <taxon>Spiralia</taxon>
        <taxon>Lophotrochozoa</taxon>
        <taxon>Mollusca</taxon>
        <taxon>Bivalvia</taxon>
        <taxon>Autobranchia</taxon>
        <taxon>Heteroconchia</taxon>
        <taxon>Palaeoheterodonta</taxon>
        <taxon>Unionida</taxon>
        <taxon>Unionoidea</taxon>
        <taxon>Unionidae</taxon>
        <taxon>Unioninae</taxon>
        <taxon>Sinanodonta</taxon>
    </lineage>
</organism>
<dbReference type="InterPro" id="IPR059164">
    <property type="entry name" value="HAT_PRP39_C"/>
</dbReference>
<dbReference type="FunFam" id="1.25.40.10:FF:000063">
    <property type="entry name" value="Pre-mRNA processing factor 39"/>
    <property type="match status" value="1"/>
</dbReference>
<dbReference type="GO" id="GO:0005634">
    <property type="term" value="C:nucleus"/>
    <property type="evidence" value="ECO:0007669"/>
    <property type="project" value="UniProtKB-SubCell"/>
</dbReference>
<comment type="similarity">
    <text evidence="7">Belongs to the PRP39 family.</text>
</comment>
<evidence type="ECO:0000256" key="2">
    <source>
        <dbReference type="ARBA" id="ARBA00004123"/>
    </source>
</evidence>
<keyword evidence="4" id="KW-0677">Repeat</keyword>
<evidence type="ECO:0000256" key="3">
    <source>
        <dbReference type="ARBA" id="ARBA00022664"/>
    </source>
</evidence>
<dbReference type="SUPFAM" id="SSF48452">
    <property type="entry name" value="TPR-like"/>
    <property type="match status" value="2"/>
</dbReference>
<accession>A0ABD3WHA5</accession>
<proteinExistence type="inferred from homology"/>
<name>A0ABD3WHA5_SINWO</name>
<feature type="region of interest" description="Disordered" evidence="10">
    <location>
        <begin position="559"/>
        <end position="602"/>
    </location>
</feature>
<dbReference type="EMBL" id="JBJQND010000006">
    <property type="protein sequence ID" value="KAL3872741.1"/>
    <property type="molecule type" value="Genomic_DNA"/>
</dbReference>
<dbReference type="Pfam" id="PF23240">
    <property type="entry name" value="HAT_PRP39_N"/>
    <property type="match status" value="1"/>
</dbReference>
<evidence type="ECO:0000256" key="9">
    <source>
        <dbReference type="ARBA" id="ARBA00080852"/>
    </source>
</evidence>
<dbReference type="InterPro" id="IPR003107">
    <property type="entry name" value="HAT"/>
</dbReference>
<dbReference type="InterPro" id="IPR011990">
    <property type="entry name" value="TPR-like_helical_dom_sf"/>
</dbReference>
<evidence type="ECO:0000256" key="4">
    <source>
        <dbReference type="ARBA" id="ARBA00022737"/>
    </source>
</evidence>
<feature type="region of interest" description="Disordered" evidence="10">
    <location>
        <begin position="1"/>
        <end position="30"/>
    </location>
</feature>
<dbReference type="SMART" id="SM00386">
    <property type="entry name" value="HAT"/>
    <property type="match status" value="6"/>
</dbReference>
<feature type="compositionally biased region" description="Basic and acidic residues" evidence="10">
    <location>
        <begin position="576"/>
        <end position="585"/>
    </location>
</feature>